<keyword evidence="4 12" id="KW-0732">Signal</keyword>
<dbReference type="OMA" id="PSMFTID"/>
<keyword evidence="8" id="KW-0472">Membrane</keyword>
<evidence type="ECO:0000256" key="8">
    <source>
        <dbReference type="ARBA" id="ARBA00023136"/>
    </source>
</evidence>
<dbReference type="CDD" id="cd11304">
    <property type="entry name" value="Cadherin_repeat"/>
    <property type="match status" value="7"/>
</dbReference>
<dbReference type="GO" id="GO:0005509">
    <property type="term" value="F:calcium ion binding"/>
    <property type="evidence" value="ECO:0007669"/>
    <property type="project" value="UniProtKB-UniRule"/>
</dbReference>
<keyword evidence="7" id="KW-0130">Cell adhesion</keyword>
<dbReference type="InterPro" id="IPR014868">
    <property type="entry name" value="Cadherin_pro_dom"/>
</dbReference>
<dbReference type="Proteomes" id="UP000264800">
    <property type="component" value="Unplaced"/>
</dbReference>
<feature type="domain" description="Cadherin" evidence="13">
    <location>
        <begin position="671"/>
        <end position="770"/>
    </location>
</feature>
<dbReference type="GO" id="GO:0007043">
    <property type="term" value="P:cell-cell junction assembly"/>
    <property type="evidence" value="ECO:0007669"/>
    <property type="project" value="TreeGrafter"/>
</dbReference>
<evidence type="ECO:0000256" key="5">
    <source>
        <dbReference type="ARBA" id="ARBA00022737"/>
    </source>
</evidence>
<keyword evidence="15" id="KW-1185">Reference proteome</keyword>
<feature type="signal peptide" evidence="12">
    <location>
        <begin position="1"/>
        <end position="18"/>
    </location>
</feature>
<organism evidence="14 15">
    <name type="scientific">Kryptolebias marmoratus</name>
    <name type="common">Mangrove killifish</name>
    <name type="synonym">Rivulus marmoratus</name>
    <dbReference type="NCBI Taxonomy" id="37003"/>
    <lineage>
        <taxon>Eukaryota</taxon>
        <taxon>Metazoa</taxon>
        <taxon>Chordata</taxon>
        <taxon>Craniata</taxon>
        <taxon>Vertebrata</taxon>
        <taxon>Euteleostomi</taxon>
        <taxon>Actinopterygii</taxon>
        <taxon>Neopterygii</taxon>
        <taxon>Teleostei</taxon>
        <taxon>Neoteleostei</taxon>
        <taxon>Acanthomorphata</taxon>
        <taxon>Ovalentaria</taxon>
        <taxon>Atherinomorphae</taxon>
        <taxon>Cyprinodontiformes</taxon>
        <taxon>Rivulidae</taxon>
        <taxon>Kryptolebias</taxon>
    </lineage>
</organism>
<dbReference type="Pfam" id="PF00028">
    <property type="entry name" value="Cadherin"/>
    <property type="match status" value="8"/>
</dbReference>
<dbReference type="GO" id="GO:0016342">
    <property type="term" value="C:catenin complex"/>
    <property type="evidence" value="ECO:0007669"/>
    <property type="project" value="TreeGrafter"/>
</dbReference>
<dbReference type="GO" id="GO:0001764">
    <property type="term" value="P:neuron migration"/>
    <property type="evidence" value="ECO:0007669"/>
    <property type="project" value="UniProtKB-ARBA"/>
</dbReference>
<dbReference type="Ensembl" id="ENSKMAT00000018999.1">
    <property type="protein sequence ID" value="ENSKMAP00000018739.1"/>
    <property type="gene ID" value="ENSKMAG00000013924.1"/>
</dbReference>
<dbReference type="PANTHER" id="PTHR24027">
    <property type="entry name" value="CADHERIN-23"/>
    <property type="match status" value="1"/>
</dbReference>
<dbReference type="GO" id="GO:0034332">
    <property type="term" value="P:adherens junction organization"/>
    <property type="evidence" value="ECO:0007669"/>
    <property type="project" value="UniProtKB-ARBA"/>
</dbReference>
<dbReference type="GO" id="GO:0007398">
    <property type="term" value="P:ectoderm development"/>
    <property type="evidence" value="ECO:0007669"/>
    <property type="project" value="UniProtKB-ARBA"/>
</dbReference>
<dbReference type="KEGG" id="kmr:108244116"/>
<feature type="domain" description="Cadherin" evidence="13">
    <location>
        <begin position="434"/>
        <end position="541"/>
    </location>
</feature>
<dbReference type="GO" id="GO:0005737">
    <property type="term" value="C:cytoplasm"/>
    <property type="evidence" value="ECO:0007669"/>
    <property type="project" value="TreeGrafter"/>
</dbReference>
<accession>A0A3Q3B3W8</accession>
<feature type="domain" description="Cadherin" evidence="13">
    <location>
        <begin position="162"/>
        <end position="269"/>
    </location>
</feature>
<dbReference type="GeneID" id="108244116"/>
<dbReference type="SMART" id="SM00112">
    <property type="entry name" value="CA"/>
    <property type="match status" value="8"/>
</dbReference>
<dbReference type="InterPro" id="IPR002126">
    <property type="entry name" value="Cadherin-like_dom"/>
</dbReference>
<dbReference type="GO" id="GO:0042074">
    <property type="term" value="P:cell migration involved in gastrulation"/>
    <property type="evidence" value="ECO:0007669"/>
    <property type="project" value="UniProtKB-ARBA"/>
</dbReference>
<dbReference type="GO" id="GO:0001841">
    <property type="term" value="P:neural tube formation"/>
    <property type="evidence" value="ECO:0007669"/>
    <property type="project" value="UniProtKB-ARBA"/>
</dbReference>
<dbReference type="FunFam" id="2.60.40.60:FF:000022">
    <property type="entry name" value="Cadherin 2"/>
    <property type="match status" value="4"/>
</dbReference>
<dbReference type="STRING" id="37003.ENSKMAP00000018739"/>
<dbReference type="AlphaFoldDB" id="A0A3Q3B3W8"/>
<evidence type="ECO:0000256" key="1">
    <source>
        <dbReference type="ARBA" id="ARBA00004236"/>
    </source>
</evidence>
<dbReference type="PRINTS" id="PR00205">
    <property type="entry name" value="CADHERIN"/>
</dbReference>
<feature type="domain" description="Cadherin" evidence="13">
    <location>
        <begin position="542"/>
        <end position="653"/>
    </location>
</feature>
<keyword evidence="3" id="KW-0479">Metal-binding</keyword>
<feature type="domain" description="Cadherin" evidence="13">
    <location>
        <begin position="771"/>
        <end position="880"/>
    </location>
</feature>
<feature type="domain" description="Cadherin" evidence="13">
    <location>
        <begin position="939"/>
        <end position="1032"/>
    </location>
</feature>
<dbReference type="FunFam" id="2.60.40.60:FF:000011">
    <property type="entry name" value="Cadherin 1"/>
    <property type="match status" value="4"/>
</dbReference>
<dbReference type="GO" id="GO:0030010">
    <property type="term" value="P:establishment of cell polarity"/>
    <property type="evidence" value="ECO:0007669"/>
    <property type="project" value="UniProtKB-ARBA"/>
</dbReference>
<dbReference type="InterPro" id="IPR020894">
    <property type="entry name" value="Cadherin_CS"/>
</dbReference>
<dbReference type="GO" id="GO:0007156">
    <property type="term" value="P:homophilic cell adhesion via plasma membrane adhesion molecules"/>
    <property type="evidence" value="ECO:0007669"/>
    <property type="project" value="InterPro"/>
</dbReference>
<feature type="compositionally biased region" description="Basic and acidic residues" evidence="11">
    <location>
        <begin position="1177"/>
        <end position="1186"/>
    </location>
</feature>
<evidence type="ECO:0000256" key="2">
    <source>
        <dbReference type="ARBA" id="ARBA00022475"/>
    </source>
</evidence>
<evidence type="ECO:0000313" key="15">
    <source>
        <dbReference type="Proteomes" id="UP000264800"/>
    </source>
</evidence>
<dbReference type="OrthoDB" id="6079678at2759"/>
<dbReference type="SMART" id="SM01055">
    <property type="entry name" value="Cadherin_pro"/>
    <property type="match status" value="1"/>
</dbReference>
<keyword evidence="5" id="KW-0677">Repeat</keyword>
<dbReference type="RefSeq" id="XP_037829424.1">
    <property type="nucleotide sequence ID" value="XM_037973496.1"/>
</dbReference>
<dbReference type="Gene3D" id="2.60.40.60">
    <property type="entry name" value="Cadherins"/>
    <property type="match status" value="9"/>
</dbReference>
<dbReference type="Pfam" id="PF08758">
    <property type="entry name" value="Cadherin_pro"/>
    <property type="match status" value="1"/>
</dbReference>
<dbReference type="SUPFAM" id="SSF49313">
    <property type="entry name" value="Cadherin-like"/>
    <property type="match status" value="9"/>
</dbReference>
<evidence type="ECO:0000256" key="3">
    <source>
        <dbReference type="ARBA" id="ARBA00022723"/>
    </source>
</evidence>
<keyword evidence="2" id="KW-1003">Cell membrane</keyword>
<sequence>MGTIWFLVWSVLIIIVQASGLMTADEPPCTPGFESKIFTFKVTREQLRRGARIGEVNFSDCTDHTRFLFASDDDHFMVQTDGALVVRRPVVLHEGRRDFFIHSWDSQGQEITVPVTLLLCGNHHGNHNPQKQANKKGFENNTEVPSRPFRKSGEGPRRRKRSWLIPSLNIAENHRGPFPLLLVQIRSTEDKVKKFQYSITGPGADQSPVGLFTMDTDSGKLYITASVDRESQDKYMFQLHTVEEGSMNAGEAIEIIVNVIDQNDNKPVFGKDTYVGEVSESSTKGSEVIKIEATDLDEPGNYNSDIRYSIVSQEPEEPSPSMFIINPETGVISVNADGFDRKNHPQYTLRVEAADMQGDGLTAFATVSLTVTERDGNASPLSSAADEGLKRRRRAVQPDVTRISVPWKERGPRHPGNLTRVFRSTEGLIRMKRDWVIPPLSIPENHRGPYPVLISAIRSDKDRGKKIFYSITGPGADQSPVNLFTVDRVSGRLYVTSTLDREKQDRYMLQVHAVTEGAGNAEVPMNIIINVIDQNDNKPVFAQSIFLGMVPESSPIGFEVVSIKATDADEPDTENSAIRYRILSQDPEFPSRSMFTINPITGVISVGAGGLDRAKCPRYTLTVQAADYEGEGLSALATVILTVADSNSNAPAISLPASGSKIILVVPEIMIAENNKGPYPMKLAQVRSVEDGVKKIHYSITGPGADQPPVDLFTMDRDTGDLYITESIDRESQDKYILQVHAVAEGEGNAEESTEVVVKVIDQNDNKPVFKKDNYMGEVAETSPNGLEVIQVEASDADERNTDNSDVQYRIVSQDPQEPDPSMFFINPVTGVIRVNAAGLDRQKHSQYTLVVEAADMSGDGLITQTRVILTVTAKTQPSAGGGQRTRRDIRPDVMRIPSSSVPWRERLPRAPWNIPHYFTPGEELTRRKRRVCIPPIPVDENHEGPYPLLIHFWASDIKAQFSISGPGADQPPVGLFTMDRDNGDMYVTQPLDRETREHYWLETTVVVEGHSPHSFTFTVEVHDVNDNKPVFSQDTFLGYVPEASPKGFEVIRVVATDADDQFSDNSRLRFCIMSQEPQEPSPSMFEINPVDGVIRVNADGLDREKHPQYTLVVEAADMKGKGLSTQAKVVLTITTPISNQTESEIAVSQPTSLPDPEQKLPADRTLEQPAASDPDSAGKHKDVPKDKRLLFVKNSKYKVLMLLLNPQQLIP</sequence>
<evidence type="ECO:0000256" key="7">
    <source>
        <dbReference type="ARBA" id="ARBA00022889"/>
    </source>
</evidence>
<dbReference type="GO" id="GO:0000902">
    <property type="term" value="P:cell morphogenesis"/>
    <property type="evidence" value="ECO:0007669"/>
    <property type="project" value="TreeGrafter"/>
</dbReference>
<reference evidence="14" key="1">
    <citation type="submission" date="2025-08" db="UniProtKB">
        <authorList>
            <consortium name="Ensembl"/>
        </authorList>
    </citation>
    <scope>IDENTIFICATION</scope>
</reference>
<feature type="chain" id="PRO_5018792789" evidence="12">
    <location>
        <begin position="19"/>
        <end position="1212"/>
    </location>
</feature>
<keyword evidence="9" id="KW-0325">Glycoprotein</keyword>
<dbReference type="InterPro" id="IPR015919">
    <property type="entry name" value="Cadherin-like_sf"/>
</dbReference>
<evidence type="ECO:0000256" key="4">
    <source>
        <dbReference type="ARBA" id="ARBA00022729"/>
    </source>
</evidence>
<proteinExistence type="predicted"/>
<protein>
    <submittedName>
        <fullName evidence="14">Cadherin-1-like</fullName>
    </submittedName>
</protein>
<evidence type="ECO:0000256" key="9">
    <source>
        <dbReference type="ARBA" id="ARBA00023180"/>
    </source>
</evidence>
<reference evidence="14" key="2">
    <citation type="submission" date="2025-09" db="UniProtKB">
        <authorList>
            <consortium name="Ensembl"/>
        </authorList>
    </citation>
    <scope>IDENTIFICATION</scope>
</reference>
<evidence type="ECO:0000256" key="12">
    <source>
        <dbReference type="SAM" id="SignalP"/>
    </source>
</evidence>
<dbReference type="FunFam" id="2.60.40.60:FF:000191">
    <property type="entry name" value="Cadherin 1"/>
    <property type="match status" value="1"/>
</dbReference>
<feature type="domain" description="Cadherin" evidence="13">
    <location>
        <begin position="270"/>
        <end position="382"/>
    </location>
</feature>
<dbReference type="PROSITE" id="PS00232">
    <property type="entry name" value="CADHERIN_1"/>
    <property type="match status" value="4"/>
</dbReference>
<dbReference type="GO" id="GO:0007498">
    <property type="term" value="P:mesoderm development"/>
    <property type="evidence" value="ECO:0007669"/>
    <property type="project" value="UniProtKB-ARBA"/>
</dbReference>
<feature type="domain" description="Cadherin" evidence="13">
    <location>
        <begin position="1033"/>
        <end position="1153"/>
    </location>
</feature>
<evidence type="ECO:0000256" key="10">
    <source>
        <dbReference type="PROSITE-ProRule" id="PRU00043"/>
    </source>
</evidence>
<feature type="region of interest" description="Disordered" evidence="11">
    <location>
        <begin position="124"/>
        <end position="158"/>
    </location>
</feature>
<evidence type="ECO:0000313" key="14">
    <source>
        <dbReference type="Ensembl" id="ENSKMAP00000018739.1"/>
    </source>
</evidence>
<dbReference type="GO" id="GO:0008013">
    <property type="term" value="F:beta-catenin binding"/>
    <property type="evidence" value="ECO:0007669"/>
    <property type="project" value="TreeGrafter"/>
</dbReference>
<evidence type="ECO:0000256" key="11">
    <source>
        <dbReference type="SAM" id="MobiDB-lite"/>
    </source>
</evidence>
<comment type="subcellular location">
    <subcellularLocation>
        <location evidence="1">Cell membrane</location>
    </subcellularLocation>
</comment>
<evidence type="ECO:0000259" key="13">
    <source>
        <dbReference type="PROSITE" id="PS50268"/>
    </source>
</evidence>
<dbReference type="GeneTree" id="ENSGT00940000154848"/>
<dbReference type="GO" id="GO:0005912">
    <property type="term" value="C:adherens junction"/>
    <property type="evidence" value="ECO:0007669"/>
    <property type="project" value="TreeGrafter"/>
</dbReference>
<dbReference type="PROSITE" id="PS50268">
    <property type="entry name" value="CADHERIN_2"/>
    <property type="match status" value="8"/>
</dbReference>
<name>A0A3Q3B3W8_KRYMA</name>
<dbReference type="InterPro" id="IPR039808">
    <property type="entry name" value="Cadherin"/>
</dbReference>
<dbReference type="PANTHER" id="PTHR24027:SF319">
    <property type="entry name" value="CADHERIN-1"/>
    <property type="match status" value="1"/>
</dbReference>
<dbReference type="GO" id="GO:0016339">
    <property type="term" value="P:calcium-dependent cell-cell adhesion via plasma membrane cell adhesion molecules"/>
    <property type="evidence" value="ECO:0007669"/>
    <property type="project" value="TreeGrafter"/>
</dbReference>
<feature type="region of interest" description="Disordered" evidence="11">
    <location>
        <begin position="1167"/>
        <end position="1186"/>
    </location>
</feature>
<dbReference type="GO" id="GO:0044331">
    <property type="term" value="P:cell-cell adhesion mediated by cadherin"/>
    <property type="evidence" value="ECO:0007669"/>
    <property type="project" value="TreeGrafter"/>
</dbReference>
<dbReference type="GO" id="GO:0045296">
    <property type="term" value="F:cadherin binding"/>
    <property type="evidence" value="ECO:0007669"/>
    <property type="project" value="TreeGrafter"/>
</dbReference>
<evidence type="ECO:0000256" key="6">
    <source>
        <dbReference type="ARBA" id="ARBA00022837"/>
    </source>
</evidence>
<keyword evidence="6 10" id="KW-0106">Calcium</keyword>